<dbReference type="AlphaFoldDB" id="A0A1G9X5S4"/>
<dbReference type="InterPro" id="IPR017519">
    <property type="entry name" value="CHP03085"/>
</dbReference>
<dbReference type="SUPFAM" id="SSF109854">
    <property type="entry name" value="DinB/YfiT-like putative metalloenzymes"/>
    <property type="match status" value="1"/>
</dbReference>
<dbReference type="eggNOG" id="COG0243">
    <property type="taxonomic scope" value="Bacteria"/>
</dbReference>
<dbReference type="OrthoDB" id="3268903at2"/>
<dbReference type="RefSeq" id="WP_030430401.1">
    <property type="nucleotide sequence ID" value="NZ_JOEF01000013.1"/>
</dbReference>
<evidence type="ECO:0000313" key="1">
    <source>
        <dbReference type="EMBL" id="SDM92120.1"/>
    </source>
</evidence>
<protein>
    <submittedName>
        <fullName evidence="1">TIGR03085 family protein</fullName>
    </submittedName>
</protein>
<accession>A0A1G9X5S4</accession>
<dbReference type="NCBIfam" id="TIGR03083">
    <property type="entry name" value="maleylpyruvate isomerase family mycothiol-dependent enzyme"/>
    <property type="match status" value="1"/>
</dbReference>
<dbReference type="InterPro" id="IPR034660">
    <property type="entry name" value="DinB/YfiT-like"/>
</dbReference>
<gene>
    <name evidence="1" type="ORF">SAMN04489726_4008</name>
</gene>
<evidence type="ECO:0000313" key="2">
    <source>
        <dbReference type="Proteomes" id="UP000183376"/>
    </source>
</evidence>
<keyword evidence="2" id="KW-1185">Reference proteome</keyword>
<name>A0A1G9X5S4_ALLAB</name>
<dbReference type="Proteomes" id="UP000183376">
    <property type="component" value="Chromosome I"/>
</dbReference>
<dbReference type="STRING" id="211114.SAMN04489726_4008"/>
<proteinExistence type="predicted"/>
<reference evidence="1 2" key="1">
    <citation type="submission" date="2016-10" db="EMBL/GenBank/DDBJ databases">
        <authorList>
            <person name="de Groot N.N."/>
        </authorList>
    </citation>
    <scope>NUCLEOTIDE SEQUENCE [LARGE SCALE GENOMIC DNA]</scope>
    <source>
        <strain evidence="1 2">DSM 44149</strain>
    </source>
</reference>
<sequence length="208" mass="22689">MGLARDERSALSELFEEVGPDAPTLCGGWLTRDLAAHLVVRERRPDAAAGILIGPLAGYTERVQRSYAAKPWRELVELVRSGPPKLSPFSLPGVDEAANGTEFFVHHEDVRRGSPGWEPRPADARRDEAVWRNVGKVARLSYRRSPVGVELRRPDGAAVTAKRGPSTVTLTGEPGELLLHAFGRDAVRLEFEGEQRAIAVVNGLSRGI</sequence>
<dbReference type="EMBL" id="LT629701">
    <property type="protein sequence ID" value="SDM92120.1"/>
    <property type="molecule type" value="Genomic_DNA"/>
</dbReference>
<organism evidence="1 2">
    <name type="scientific">Allokutzneria albata</name>
    <name type="common">Kibdelosporangium albatum</name>
    <dbReference type="NCBI Taxonomy" id="211114"/>
    <lineage>
        <taxon>Bacteria</taxon>
        <taxon>Bacillati</taxon>
        <taxon>Actinomycetota</taxon>
        <taxon>Actinomycetes</taxon>
        <taxon>Pseudonocardiales</taxon>
        <taxon>Pseudonocardiaceae</taxon>
        <taxon>Allokutzneria</taxon>
    </lineage>
</organism>
<dbReference type="NCBIfam" id="TIGR03085">
    <property type="entry name" value="TIGR03085 family metal-binding protein"/>
    <property type="match status" value="1"/>
</dbReference>
<dbReference type="InterPro" id="IPR017517">
    <property type="entry name" value="Maleyloyr_isom"/>
</dbReference>